<evidence type="ECO:0000256" key="1">
    <source>
        <dbReference type="SAM" id="MobiDB-lite"/>
    </source>
</evidence>
<sequence>DTSRVADCGSAPIAFGASSPAAKSIREHSCYVIVPYPLFLFYAGTTLRAHSSRRRQLDSVTCVWLLDRSNTGRSLSRSVFGSRETAIGNRGNDPTGPQKPCSRVSFLHPGPHSSHTSCLPEASSVGGSELRMPPKSPKAKKKCFPTRKPHFFKVLLGDFAQRLASPLSTFSSSSSSSSPSSRPY</sequence>
<name>A0A445M9Q9_ENSVE</name>
<dbReference type="AlphaFoldDB" id="A0A445M9Q9"/>
<gene>
    <name evidence="2" type="ORF">BHM03_00002516</name>
</gene>
<feature type="non-terminal residue" evidence="2">
    <location>
        <position position="1"/>
    </location>
</feature>
<reference evidence="2" key="1">
    <citation type="journal article" date="2018" name="Data Brief">
        <title>Genome sequence data from 17 accessions of Ensete ventricosum, a staple food crop for millions in Ethiopia.</title>
        <authorList>
            <person name="Yemataw Z."/>
            <person name="Muzemil S."/>
            <person name="Ambachew D."/>
            <person name="Tripathi L."/>
            <person name="Tesfaye K."/>
            <person name="Chala A."/>
            <person name="Farbos A."/>
            <person name="O'Neill P."/>
            <person name="Moore K."/>
            <person name="Grant M."/>
            <person name="Studholme D.J."/>
        </authorList>
    </citation>
    <scope>NUCLEOTIDE SEQUENCE [LARGE SCALE GENOMIC DNA]</scope>
    <source>
        <tissue evidence="2">Leaf</tissue>
    </source>
</reference>
<protein>
    <submittedName>
        <fullName evidence="2">Uncharacterized protein</fullName>
    </submittedName>
</protein>
<proteinExistence type="predicted"/>
<dbReference type="Proteomes" id="UP000290560">
    <property type="component" value="Unassembled WGS sequence"/>
</dbReference>
<accession>A0A445M9Q9</accession>
<evidence type="ECO:0000313" key="2">
    <source>
        <dbReference type="EMBL" id="RZR70958.1"/>
    </source>
</evidence>
<feature type="region of interest" description="Disordered" evidence="1">
    <location>
        <begin position="111"/>
        <end position="143"/>
    </location>
</feature>
<organism evidence="2">
    <name type="scientific">Ensete ventricosum</name>
    <name type="common">Abyssinian banana</name>
    <name type="synonym">Musa ensete</name>
    <dbReference type="NCBI Taxonomy" id="4639"/>
    <lineage>
        <taxon>Eukaryota</taxon>
        <taxon>Viridiplantae</taxon>
        <taxon>Streptophyta</taxon>
        <taxon>Embryophyta</taxon>
        <taxon>Tracheophyta</taxon>
        <taxon>Spermatophyta</taxon>
        <taxon>Magnoliopsida</taxon>
        <taxon>Liliopsida</taxon>
        <taxon>Zingiberales</taxon>
        <taxon>Musaceae</taxon>
        <taxon>Ensete</taxon>
    </lineage>
</organism>
<dbReference type="EMBL" id="KV875478">
    <property type="protein sequence ID" value="RZR70958.1"/>
    <property type="molecule type" value="Genomic_DNA"/>
</dbReference>